<organism evidence="2 3">
    <name type="scientific">Apiospora phragmitis</name>
    <dbReference type="NCBI Taxonomy" id="2905665"/>
    <lineage>
        <taxon>Eukaryota</taxon>
        <taxon>Fungi</taxon>
        <taxon>Dikarya</taxon>
        <taxon>Ascomycota</taxon>
        <taxon>Pezizomycotina</taxon>
        <taxon>Sordariomycetes</taxon>
        <taxon>Xylariomycetidae</taxon>
        <taxon>Amphisphaeriales</taxon>
        <taxon>Apiosporaceae</taxon>
        <taxon>Apiospora</taxon>
    </lineage>
</organism>
<comment type="caution">
    <text evidence="2">The sequence shown here is derived from an EMBL/GenBank/DDBJ whole genome shotgun (WGS) entry which is preliminary data.</text>
</comment>
<evidence type="ECO:0000313" key="2">
    <source>
        <dbReference type="EMBL" id="KAK8058486.1"/>
    </source>
</evidence>
<name>A0ABR1UHU1_9PEZI</name>
<accession>A0ABR1UHU1</accession>
<feature type="compositionally biased region" description="Basic and acidic residues" evidence="1">
    <location>
        <begin position="212"/>
        <end position="222"/>
    </location>
</feature>
<feature type="compositionally biased region" description="Low complexity" evidence="1">
    <location>
        <begin position="158"/>
        <end position="174"/>
    </location>
</feature>
<reference evidence="2 3" key="1">
    <citation type="submission" date="2023-01" db="EMBL/GenBank/DDBJ databases">
        <title>Analysis of 21 Apiospora genomes using comparative genomics revels a genus with tremendous synthesis potential of carbohydrate active enzymes and secondary metabolites.</title>
        <authorList>
            <person name="Sorensen T."/>
        </authorList>
    </citation>
    <scope>NUCLEOTIDE SEQUENCE [LARGE SCALE GENOMIC DNA]</scope>
    <source>
        <strain evidence="2 3">CBS 135458</strain>
    </source>
</reference>
<proteinExistence type="predicted"/>
<protein>
    <submittedName>
        <fullName evidence="2">Uncharacterized protein</fullName>
    </submittedName>
</protein>
<evidence type="ECO:0000256" key="1">
    <source>
        <dbReference type="SAM" id="MobiDB-lite"/>
    </source>
</evidence>
<dbReference type="GeneID" id="92093406"/>
<dbReference type="EMBL" id="JAQQWL010000009">
    <property type="protein sequence ID" value="KAK8058486.1"/>
    <property type="molecule type" value="Genomic_DNA"/>
</dbReference>
<keyword evidence="3" id="KW-1185">Reference proteome</keyword>
<dbReference type="RefSeq" id="XP_066713932.1">
    <property type="nucleotide sequence ID" value="XM_066860343.1"/>
</dbReference>
<feature type="region of interest" description="Disordered" evidence="1">
    <location>
        <begin position="152"/>
        <end position="240"/>
    </location>
</feature>
<feature type="compositionally biased region" description="Polar residues" evidence="1">
    <location>
        <begin position="175"/>
        <end position="190"/>
    </location>
</feature>
<feature type="compositionally biased region" description="Polar residues" evidence="1">
    <location>
        <begin position="202"/>
        <end position="211"/>
    </location>
</feature>
<gene>
    <name evidence="2" type="ORF">PG994_008934</name>
</gene>
<feature type="compositionally biased region" description="Basic residues" evidence="1">
    <location>
        <begin position="224"/>
        <end position="240"/>
    </location>
</feature>
<sequence>MAFSSANVESLTMGMQGVAVGAADRCIPFLANEVTGLNIKDPQDAFDDLLMENLARRSPSLGNEMDWEETHTINHYETSPIPTTTAKVNPFLDAKAVAKPVNPFGDVAAVKPVNPFLVPAASRLPEAMDIDDWSINTDDQTNNFANNKARLAHKRNNRGNQRNNQRQSNSGNGNTTRSHNGGSNGTSNKHNGGGVVGFLDNHTITKAFGSQHNKESRSETRRGGNSRRRSNGNKNRSQRQ</sequence>
<evidence type="ECO:0000313" key="3">
    <source>
        <dbReference type="Proteomes" id="UP001480595"/>
    </source>
</evidence>
<dbReference type="Proteomes" id="UP001480595">
    <property type="component" value="Unassembled WGS sequence"/>
</dbReference>